<keyword evidence="3 5" id="KW-0268">Exocytosis</keyword>
<dbReference type="RefSeq" id="XP_030840079.1">
    <property type="nucleotide sequence ID" value="XM_030984219.1"/>
</dbReference>
<feature type="region of interest" description="Disordered" evidence="6">
    <location>
        <begin position="276"/>
        <end position="303"/>
    </location>
</feature>
<proteinExistence type="inferred from homology"/>
<evidence type="ECO:0000313" key="9">
    <source>
        <dbReference type="Proteomes" id="UP000007110"/>
    </source>
</evidence>
<dbReference type="RefSeq" id="XP_030840077.1">
    <property type="nucleotide sequence ID" value="XM_030984217.1"/>
</dbReference>
<evidence type="ECO:0000256" key="3">
    <source>
        <dbReference type="ARBA" id="ARBA00022483"/>
    </source>
</evidence>
<evidence type="ECO:0000256" key="5">
    <source>
        <dbReference type="RuleBase" id="RU365026"/>
    </source>
</evidence>
<evidence type="ECO:0000256" key="6">
    <source>
        <dbReference type="SAM" id="MobiDB-lite"/>
    </source>
</evidence>
<evidence type="ECO:0000256" key="1">
    <source>
        <dbReference type="ARBA" id="ARBA00006756"/>
    </source>
</evidence>
<accession>A0A7M7NQM1</accession>
<dbReference type="Pfam" id="PF03081">
    <property type="entry name" value="Exo70_C"/>
    <property type="match status" value="1"/>
</dbReference>
<dbReference type="GO" id="GO:0006887">
    <property type="term" value="P:exocytosis"/>
    <property type="evidence" value="ECO:0000318"/>
    <property type="project" value="GO_Central"/>
</dbReference>
<organism evidence="8 9">
    <name type="scientific">Strongylocentrotus purpuratus</name>
    <name type="common">Purple sea urchin</name>
    <dbReference type="NCBI Taxonomy" id="7668"/>
    <lineage>
        <taxon>Eukaryota</taxon>
        <taxon>Metazoa</taxon>
        <taxon>Echinodermata</taxon>
        <taxon>Eleutherozoa</taxon>
        <taxon>Echinozoa</taxon>
        <taxon>Echinoidea</taxon>
        <taxon>Euechinoidea</taxon>
        <taxon>Echinacea</taxon>
        <taxon>Camarodonta</taxon>
        <taxon>Echinidea</taxon>
        <taxon>Strongylocentrotidae</taxon>
        <taxon>Strongylocentrotus</taxon>
    </lineage>
</organism>
<dbReference type="SUPFAM" id="SSF74788">
    <property type="entry name" value="Cullin repeat-like"/>
    <property type="match status" value="1"/>
</dbReference>
<sequence length="687" mass="78214">MEDTAQKIRMIEEKLAVDAEELTFIKDNLHKSQHMSQNMVMILTSFENRLRQLEETILPVHRETVTLQKLQENIESTLTSFDHILSYHDAVRELENTIKEGYRPGGNYEKYLSQMAQIQEALDFFAKNNPESPELSKATSIFNTGKELLQHEFRNILSRHSNPVPPITILDILGTDEELAQEDASLKQLPDDVIEELSEIAKWLLDKGHSTEFIEIYHSTRSATLRKSMEGLKDHLNSKSGGTGPGGSYSPMVIGGKLHKGKEQPIKRANHLLRSGGKGKVSSQMLGHRRTGSNVSETMTPKDEQLDPETACYLFRVSSLIRLMQSESQLMTTIIPDEHQKKTFDRIIEKPLDTILHDGEQIISAAKRAIAKHEYSAILGIFPVLKHLLSVKPDFDEALQGTAPSTRNKLPSLITSLESTGSKALEEFFDIIKNDPDKSNMPKDGTVHGLTSNALIFLDNLLDFVETAAAMLATQKDPTLQMRSADPKAKQRRVATYVGKVLGALSLNLDQKAKTYSDQYLGALFLLNNYHYILKSLQRSGLLKLVVLSNPDIETHYEDIIKEQKREYSRSWNKVLAYILEVNKPVGTQRLAQDAAKLKDKERQQIKDKFKGFNTELEDLHRTQRAYAIPDIILRDAVRRDNRDFIVPQYSQFRDKYFNANFTKNPEKYIKYTPDNVKDLLDKFFDL</sequence>
<dbReference type="InParanoid" id="A0A7M7NQM1"/>
<feature type="domain" description="Exocyst complex subunit Exo70 C-terminal" evidence="7">
    <location>
        <begin position="320"/>
        <end position="682"/>
    </location>
</feature>
<dbReference type="OrthoDB" id="1922221at2759"/>
<dbReference type="PANTHER" id="PTHR12542:SF41">
    <property type="entry name" value="EXOCYST COMPLEX COMPONENT 7"/>
    <property type="match status" value="1"/>
</dbReference>
<reference evidence="9" key="1">
    <citation type="submission" date="2015-02" db="EMBL/GenBank/DDBJ databases">
        <title>Genome sequencing for Strongylocentrotus purpuratus.</title>
        <authorList>
            <person name="Murali S."/>
            <person name="Liu Y."/>
            <person name="Vee V."/>
            <person name="English A."/>
            <person name="Wang M."/>
            <person name="Skinner E."/>
            <person name="Han Y."/>
            <person name="Muzny D.M."/>
            <person name="Worley K.C."/>
            <person name="Gibbs R.A."/>
        </authorList>
    </citation>
    <scope>NUCLEOTIDE SEQUENCE</scope>
</reference>
<evidence type="ECO:0000313" key="8">
    <source>
        <dbReference type="EnsemblMetazoa" id="XP_030840077"/>
    </source>
</evidence>
<comment type="function">
    <text evidence="5">Component of the exocyst complex involved in the docking of exocytic vesicles with fusion sites on the plasma membrane.</text>
</comment>
<evidence type="ECO:0000256" key="2">
    <source>
        <dbReference type="ARBA" id="ARBA00022448"/>
    </source>
</evidence>
<keyword evidence="2 5" id="KW-0813">Transport</keyword>
<dbReference type="EnsemblMetazoa" id="XM_030984218">
    <property type="protein sequence ID" value="XP_030840078"/>
    <property type="gene ID" value="LOC574569"/>
</dbReference>
<dbReference type="GeneID" id="574569"/>
<dbReference type="AlphaFoldDB" id="A0A7M7NQM1"/>
<dbReference type="EnsemblMetazoa" id="XM_030984219">
    <property type="protein sequence ID" value="XP_030840079"/>
    <property type="gene ID" value="LOC574569"/>
</dbReference>
<dbReference type="InterPro" id="IPR046364">
    <property type="entry name" value="Exo70_C"/>
</dbReference>
<dbReference type="FunCoup" id="A0A7M7NQM1">
    <property type="interactions" value="1639"/>
</dbReference>
<dbReference type="GO" id="GO:0015031">
    <property type="term" value="P:protein transport"/>
    <property type="evidence" value="ECO:0007669"/>
    <property type="project" value="UniProtKB-KW"/>
</dbReference>
<dbReference type="GO" id="GO:0000145">
    <property type="term" value="C:exocyst"/>
    <property type="evidence" value="ECO:0000318"/>
    <property type="project" value="GO_Central"/>
</dbReference>
<evidence type="ECO:0000256" key="4">
    <source>
        <dbReference type="ARBA" id="ARBA00026169"/>
    </source>
</evidence>
<dbReference type="Pfam" id="PF20669">
    <property type="entry name" value="Exo70_N"/>
    <property type="match status" value="1"/>
</dbReference>
<dbReference type="CTD" id="23265"/>
<dbReference type="InterPro" id="IPR016159">
    <property type="entry name" value="Cullin_repeat-like_dom_sf"/>
</dbReference>
<dbReference type="GO" id="GO:0005546">
    <property type="term" value="F:phosphatidylinositol-4,5-bisphosphate binding"/>
    <property type="evidence" value="ECO:0007669"/>
    <property type="project" value="InterPro"/>
</dbReference>
<dbReference type="PANTHER" id="PTHR12542">
    <property type="entry name" value="EXOCYST COMPLEX PROTEIN EXO70"/>
    <property type="match status" value="1"/>
</dbReference>
<dbReference type="Proteomes" id="UP000007110">
    <property type="component" value="Unassembled WGS sequence"/>
</dbReference>
<name>A0A7M7NQM1_STRPU</name>
<dbReference type="Gene3D" id="1.20.1280.170">
    <property type="entry name" value="Exocyst complex component Exo70"/>
    <property type="match status" value="2"/>
</dbReference>
<dbReference type="InterPro" id="IPR004140">
    <property type="entry name" value="Exo70"/>
</dbReference>
<evidence type="ECO:0000259" key="7">
    <source>
        <dbReference type="Pfam" id="PF03081"/>
    </source>
</evidence>
<dbReference type="OMA" id="SNTIWFL"/>
<dbReference type="EnsemblMetazoa" id="XM_030984217">
    <property type="protein sequence ID" value="XP_030840077"/>
    <property type="gene ID" value="LOC574569"/>
</dbReference>
<keyword evidence="9" id="KW-1185">Reference proteome</keyword>
<keyword evidence="5" id="KW-0653">Protein transport</keyword>
<dbReference type="RefSeq" id="XP_030840078.1">
    <property type="nucleotide sequence ID" value="XM_030984218.1"/>
</dbReference>
<reference evidence="8" key="2">
    <citation type="submission" date="2021-01" db="UniProtKB">
        <authorList>
            <consortium name="EnsemblMetazoa"/>
        </authorList>
    </citation>
    <scope>IDENTIFICATION</scope>
</reference>
<dbReference type="KEGG" id="spu:574569"/>
<protein>
    <recommendedName>
        <fullName evidence="4 5">Exocyst complex component 7</fullName>
    </recommendedName>
    <alternativeName>
        <fullName evidence="5">Exocyst complex component Exo70</fullName>
    </alternativeName>
</protein>
<comment type="similarity">
    <text evidence="1 5">Belongs to the EXO70 family.</text>
</comment>